<reference evidence="1" key="1">
    <citation type="submission" date="2014-05" db="EMBL/GenBank/DDBJ databases">
        <authorList>
            <person name="Chronopoulou M."/>
        </authorList>
    </citation>
    <scope>NUCLEOTIDE SEQUENCE</scope>
    <source>
        <tissue evidence="1">Whole organism</tissue>
    </source>
</reference>
<sequence length="36" mass="4268">MFCSRDFVYMCLTRWISSSFMEVSLIVQMPLTFQGL</sequence>
<accession>A0A0K2SV34</accession>
<dbReference type="AlphaFoldDB" id="A0A0K2SV34"/>
<name>A0A0K2SV34_LEPSM</name>
<evidence type="ECO:0000313" key="1">
    <source>
        <dbReference type="EMBL" id="CDW17493.1"/>
    </source>
</evidence>
<dbReference type="EMBL" id="HACA01000132">
    <property type="protein sequence ID" value="CDW17493.1"/>
    <property type="molecule type" value="Transcribed_RNA"/>
</dbReference>
<proteinExistence type="predicted"/>
<protein>
    <submittedName>
        <fullName evidence="1">Uncharacterized protein</fullName>
    </submittedName>
</protein>
<organism evidence="1">
    <name type="scientific">Lepeophtheirus salmonis</name>
    <name type="common">Salmon louse</name>
    <name type="synonym">Caligus salmonis</name>
    <dbReference type="NCBI Taxonomy" id="72036"/>
    <lineage>
        <taxon>Eukaryota</taxon>
        <taxon>Metazoa</taxon>
        <taxon>Ecdysozoa</taxon>
        <taxon>Arthropoda</taxon>
        <taxon>Crustacea</taxon>
        <taxon>Multicrustacea</taxon>
        <taxon>Hexanauplia</taxon>
        <taxon>Copepoda</taxon>
        <taxon>Siphonostomatoida</taxon>
        <taxon>Caligidae</taxon>
        <taxon>Lepeophtheirus</taxon>
    </lineage>
</organism>